<gene>
    <name evidence="10" type="primary">plsY</name>
    <name evidence="11" type="ORF">NIES2135_50880</name>
</gene>
<dbReference type="UniPathway" id="UPA00085"/>
<evidence type="ECO:0000256" key="4">
    <source>
        <dbReference type="ARBA" id="ARBA00022692"/>
    </source>
</evidence>
<organism evidence="11 12">
    <name type="scientific">Leptolyngbya boryana NIES-2135</name>
    <dbReference type="NCBI Taxonomy" id="1973484"/>
    <lineage>
        <taxon>Bacteria</taxon>
        <taxon>Bacillati</taxon>
        <taxon>Cyanobacteriota</taxon>
        <taxon>Cyanophyceae</taxon>
        <taxon>Leptolyngbyales</taxon>
        <taxon>Leptolyngbyaceae</taxon>
        <taxon>Leptolyngbya group</taxon>
        <taxon>Leptolyngbya</taxon>
    </lineage>
</organism>
<reference evidence="11 12" key="1">
    <citation type="submission" date="2017-06" db="EMBL/GenBank/DDBJ databases">
        <title>Genome sequencing of cyanobaciteial culture collection at National Institute for Environmental Studies (NIES).</title>
        <authorList>
            <person name="Hirose Y."/>
            <person name="Shimura Y."/>
            <person name="Fujisawa T."/>
            <person name="Nakamura Y."/>
            <person name="Kawachi M."/>
        </authorList>
    </citation>
    <scope>NUCLEOTIDE SEQUENCE [LARGE SCALE GENOMIC DNA]</scope>
    <source>
        <strain evidence="11 12">NIES-2135</strain>
    </source>
</reference>
<dbReference type="Proteomes" id="UP000217895">
    <property type="component" value="Chromosome"/>
</dbReference>
<dbReference type="PANTHER" id="PTHR30309">
    <property type="entry name" value="INNER MEMBRANE PROTEIN YGIH"/>
    <property type="match status" value="1"/>
</dbReference>
<evidence type="ECO:0000256" key="2">
    <source>
        <dbReference type="ARBA" id="ARBA00022516"/>
    </source>
</evidence>
<evidence type="ECO:0000256" key="7">
    <source>
        <dbReference type="ARBA" id="ARBA00023136"/>
    </source>
</evidence>
<comment type="pathway">
    <text evidence="10">Lipid metabolism; phospholipid metabolism.</text>
</comment>
<evidence type="ECO:0000256" key="8">
    <source>
        <dbReference type="ARBA" id="ARBA00023209"/>
    </source>
</evidence>
<keyword evidence="3 10" id="KW-0808">Transferase</keyword>
<evidence type="ECO:0000256" key="5">
    <source>
        <dbReference type="ARBA" id="ARBA00022989"/>
    </source>
</evidence>
<comment type="subunit">
    <text evidence="10">Probably interacts with PlsX.</text>
</comment>
<keyword evidence="7 10" id="KW-0472">Membrane</keyword>
<dbReference type="EMBL" id="AP018203">
    <property type="protein sequence ID" value="BAY58215.1"/>
    <property type="molecule type" value="Genomic_DNA"/>
</dbReference>
<feature type="transmembrane region" description="Helical" evidence="10">
    <location>
        <begin position="163"/>
        <end position="188"/>
    </location>
</feature>
<keyword evidence="4 10" id="KW-0812">Transmembrane</keyword>
<protein>
    <recommendedName>
        <fullName evidence="10">Glycerol-3-phosphate acyltransferase</fullName>
    </recommendedName>
    <alternativeName>
        <fullName evidence="10">Acyl-PO4 G3P acyltransferase</fullName>
    </alternativeName>
    <alternativeName>
        <fullName evidence="10">Acyl-phosphate--glycerol-3-phosphate acyltransferase</fullName>
    </alternativeName>
    <alternativeName>
        <fullName evidence="10">G3P acyltransferase</fullName>
        <shortName evidence="10">GPAT</shortName>
        <ecNumber evidence="10">2.3.1.275</ecNumber>
    </alternativeName>
    <alternativeName>
        <fullName evidence="10">Lysophosphatidic acid synthase</fullName>
        <shortName evidence="10">LPA synthase</shortName>
    </alternativeName>
</protein>
<evidence type="ECO:0000256" key="1">
    <source>
        <dbReference type="ARBA" id="ARBA00022475"/>
    </source>
</evidence>
<keyword evidence="9 10" id="KW-1208">Phospholipid metabolism</keyword>
<keyword evidence="12" id="KW-1185">Reference proteome</keyword>
<dbReference type="GO" id="GO:0005886">
    <property type="term" value="C:plasma membrane"/>
    <property type="evidence" value="ECO:0007669"/>
    <property type="project" value="UniProtKB-SubCell"/>
</dbReference>
<keyword evidence="5 10" id="KW-1133">Transmembrane helix</keyword>
<feature type="transmembrane region" description="Helical" evidence="10">
    <location>
        <begin position="85"/>
        <end position="107"/>
    </location>
</feature>
<dbReference type="PANTHER" id="PTHR30309:SF0">
    <property type="entry name" value="GLYCEROL-3-PHOSPHATE ACYLTRANSFERASE-RELATED"/>
    <property type="match status" value="1"/>
</dbReference>
<comment type="function">
    <text evidence="10">Catalyzes the transfer of an acyl group from acyl-phosphate (acyl-PO(4)) to glycerol-3-phosphate (G3P) to form lysophosphatidic acid (LPA). This enzyme utilizes acyl-phosphate as fatty acyl donor, but not acyl-CoA or acyl-ACP.</text>
</comment>
<sequence length="258" mass="27138">MDVEQNRKTGVCGVEAQSVIILLVSLPMLPWFINNALLLIVAYLLGSIPTGYLAGRLLKGIDIRQEGSGSTGATNVLRTLGKVPAIVVLAVDVAKGALAIAAVNYAFTTLPGWLYFSKLVGLDFNLWQPVMVTLAGLAALIGHSKSIWLGFTGGKSVATSLGILLAMNWVVGLATLGVFGLTIAITRIVSISSILGAVSVIVSMILFAQPLPYVLFAIAGGGYVIWRHRSNIERLIAGTEPKLGQKLEEAENAPGESA</sequence>
<evidence type="ECO:0000256" key="10">
    <source>
        <dbReference type="HAMAP-Rule" id="MF_01043"/>
    </source>
</evidence>
<dbReference type="GO" id="GO:0043772">
    <property type="term" value="F:acyl-phosphate glycerol-3-phosphate acyltransferase activity"/>
    <property type="evidence" value="ECO:0007669"/>
    <property type="project" value="UniProtKB-UniRule"/>
</dbReference>
<proteinExistence type="inferred from homology"/>
<dbReference type="InterPro" id="IPR003811">
    <property type="entry name" value="G3P_acylTferase_PlsY"/>
</dbReference>
<dbReference type="SMART" id="SM01207">
    <property type="entry name" value="G3P_acyltransf"/>
    <property type="match status" value="1"/>
</dbReference>
<feature type="transmembrane region" description="Helical" evidence="10">
    <location>
        <begin position="127"/>
        <end position="151"/>
    </location>
</feature>
<feature type="transmembrane region" description="Helical" evidence="10">
    <location>
        <begin position="32"/>
        <end position="54"/>
    </location>
</feature>
<dbReference type="AlphaFoldDB" id="A0A1Z4JN72"/>
<dbReference type="EC" id="2.3.1.275" evidence="10"/>
<evidence type="ECO:0000313" key="12">
    <source>
        <dbReference type="Proteomes" id="UP000217895"/>
    </source>
</evidence>
<evidence type="ECO:0000256" key="9">
    <source>
        <dbReference type="ARBA" id="ARBA00023264"/>
    </source>
</evidence>
<dbReference type="HAMAP" id="MF_01043">
    <property type="entry name" value="PlsY"/>
    <property type="match status" value="1"/>
</dbReference>
<name>A0A1Z4JN72_LEPBY</name>
<dbReference type="GO" id="GO:0008654">
    <property type="term" value="P:phospholipid biosynthetic process"/>
    <property type="evidence" value="ECO:0007669"/>
    <property type="project" value="UniProtKB-UniRule"/>
</dbReference>
<comment type="similarity">
    <text evidence="10">Belongs to the PlsY family.</text>
</comment>
<keyword evidence="6 10" id="KW-0443">Lipid metabolism</keyword>
<keyword evidence="2 10" id="KW-0444">Lipid biosynthesis</keyword>
<comment type="subcellular location">
    <subcellularLocation>
        <location evidence="10">Cell membrane</location>
        <topology evidence="10">Multi-pass membrane protein</topology>
    </subcellularLocation>
</comment>
<evidence type="ECO:0000313" key="11">
    <source>
        <dbReference type="EMBL" id="BAY58215.1"/>
    </source>
</evidence>
<accession>A0A1Z4JN72</accession>
<keyword evidence="1 10" id="KW-1003">Cell membrane</keyword>
<comment type="catalytic activity">
    <reaction evidence="10">
        <text>an acyl phosphate + sn-glycerol 3-phosphate = a 1-acyl-sn-glycero-3-phosphate + phosphate</text>
        <dbReference type="Rhea" id="RHEA:34075"/>
        <dbReference type="ChEBI" id="CHEBI:43474"/>
        <dbReference type="ChEBI" id="CHEBI:57597"/>
        <dbReference type="ChEBI" id="CHEBI:57970"/>
        <dbReference type="ChEBI" id="CHEBI:59918"/>
        <dbReference type="EC" id="2.3.1.275"/>
    </reaction>
</comment>
<keyword evidence="8 10" id="KW-0594">Phospholipid biosynthesis</keyword>
<dbReference type="NCBIfam" id="TIGR00023">
    <property type="entry name" value="glycerol-3-phosphate 1-O-acyltransferase PlsY"/>
    <property type="match status" value="1"/>
</dbReference>
<feature type="transmembrane region" description="Helical" evidence="10">
    <location>
        <begin position="194"/>
        <end position="226"/>
    </location>
</feature>
<dbReference type="Pfam" id="PF02660">
    <property type="entry name" value="G3P_acyltransf"/>
    <property type="match status" value="1"/>
</dbReference>
<evidence type="ECO:0000256" key="6">
    <source>
        <dbReference type="ARBA" id="ARBA00023098"/>
    </source>
</evidence>
<evidence type="ECO:0000256" key="3">
    <source>
        <dbReference type="ARBA" id="ARBA00022679"/>
    </source>
</evidence>